<protein>
    <submittedName>
        <fullName evidence="1">Acetyl-CoA carboxylase carboxyltransferase subunit beta</fullName>
        <ecNumber evidence="1">6.4.1.2</ecNumber>
    </submittedName>
</protein>
<dbReference type="Proteomes" id="UP000595814">
    <property type="component" value="Chromosome"/>
</dbReference>
<sequence>MKDNFKKRKNLLNFIRRNREKPQLENKEDDNFNDHLFYKCPNCEKSILKDNLPETNWICSSCGFYLPLNSKERLDLVMDMGYEEIQGQVNYSNPLDFPNYVEKLENNRKKSGQDEAIRVALGKIKGSSCVVAVLDSSFLMGSMGTYVGEEVTKAFEKAMDLNLPVIIFSASGGARMQEGILSLMQMAKTSNAVRQHSEKGLLYISCLTNPTTGGVTASFASLGDIIIAEPNALIGFAGPRVIKQTIKQDLPEGFQSSEFLMEHGFIDTIVERENLKEVLSIILKIHGVED</sequence>
<keyword evidence="2" id="KW-1185">Reference proteome</keyword>
<name>A0AC61MXP4_9FIRM</name>
<proteinExistence type="predicted"/>
<accession>A0AC61MXP4</accession>
<evidence type="ECO:0000313" key="2">
    <source>
        <dbReference type="Proteomes" id="UP000595814"/>
    </source>
</evidence>
<organism evidence="1 2">
    <name type="scientific">Miniphocaeibacter halophilus</name>
    <dbReference type="NCBI Taxonomy" id="2931922"/>
    <lineage>
        <taxon>Bacteria</taxon>
        <taxon>Bacillati</taxon>
        <taxon>Bacillota</taxon>
        <taxon>Tissierellia</taxon>
        <taxon>Tissierellales</taxon>
        <taxon>Peptoniphilaceae</taxon>
        <taxon>Miniphocaeibacter</taxon>
    </lineage>
</organism>
<dbReference type="EMBL" id="CP066744">
    <property type="protein sequence ID" value="QQK08148.1"/>
    <property type="molecule type" value="Genomic_DNA"/>
</dbReference>
<keyword evidence="1" id="KW-0436">Ligase</keyword>
<reference evidence="1 2" key="1">
    <citation type="journal article" date="2022" name="Int. J. Syst. Evol. Microbiol.">
        <title>Miniphocaeibacter halophilus sp. nov., an ammonium-tolerant acetate-producing bacterium isolated from a biogas system.</title>
        <authorList>
            <person name="Schnurer A."/>
            <person name="Singh A."/>
            <person name="Bi S."/>
            <person name="Qiao W."/>
            <person name="Westerholm M."/>
        </authorList>
    </citation>
    <scope>NUCLEOTIDE SEQUENCE [LARGE SCALE GENOMIC DNA]</scope>
    <source>
        <strain evidence="1 2">AMB_01</strain>
    </source>
</reference>
<gene>
    <name evidence="1" type="ORF">JFY71_01030</name>
</gene>
<evidence type="ECO:0000313" key="1">
    <source>
        <dbReference type="EMBL" id="QQK08148.1"/>
    </source>
</evidence>
<dbReference type="EC" id="6.4.1.2" evidence="1"/>